<sequence length="200" mass="23605">MKMQHAKRYSILVDYLQENYPKHEFEITPKILEEGYQPYEYRVVANGYKYRNEYYKVDSDHTVTFTSYSTMDKANKDEIDQLLFNSVVIEAPFEYLEKEVKVEEIANYEEDTFLVRLVLIEGNFILANYLIKNGQYFLQQWNLPGENNTIEMEVSPSGNKNYYVMATLPGFNKEHWKTVNPMASKIQLTEEIPAIYVISN</sequence>
<protein>
    <submittedName>
        <fullName evidence="1">Uncharacterized protein</fullName>
    </submittedName>
</protein>
<keyword evidence="2" id="KW-1185">Reference proteome</keyword>
<dbReference type="RefSeq" id="WP_107935559.1">
    <property type="nucleotide sequence ID" value="NZ_PYWJ01000020.1"/>
</dbReference>
<organism evidence="1 2">
    <name type="scientific">Ureibacillus chungkukjangi</name>
    <dbReference type="NCBI Taxonomy" id="1202712"/>
    <lineage>
        <taxon>Bacteria</taxon>
        <taxon>Bacillati</taxon>
        <taxon>Bacillota</taxon>
        <taxon>Bacilli</taxon>
        <taxon>Bacillales</taxon>
        <taxon>Caryophanaceae</taxon>
        <taxon>Ureibacillus</taxon>
    </lineage>
</organism>
<evidence type="ECO:0000313" key="2">
    <source>
        <dbReference type="Proteomes" id="UP000247416"/>
    </source>
</evidence>
<dbReference type="AlphaFoldDB" id="A0A318TKK3"/>
<dbReference type="Proteomes" id="UP000247416">
    <property type="component" value="Unassembled WGS sequence"/>
</dbReference>
<proteinExistence type="predicted"/>
<dbReference type="OrthoDB" id="2844401at2"/>
<evidence type="ECO:0000313" key="1">
    <source>
        <dbReference type="EMBL" id="PYF05184.1"/>
    </source>
</evidence>
<reference evidence="1 2" key="1">
    <citation type="submission" date="2018-06" db="EMBL/GenBank/DDBJ databases">
        <title>Genomic Encyclopedia of Archaeal and Bacterial Type Strains, Phase II (KMG-II): from individual species to whole genera.</title>
        <authorList>
            <person name="Goeker M."/>
        </authorList>
    </citation>
    <scope>NUCLEOTIDE SEQUENCE [LARGE SCALE GENOMIC DNA]</scope>
    <source>
        <strain evidence="1 2">KACC 16626</strain>
    </source>
</reference>
<gene>
    <name evidence="1" type="ORF">BJ095_1181</name>
</gene>
<dbReference type="EMBL" id="QJTJ01000018">
    <property type="protein sequence ID" value="PYF05184.1"/>
    <property type="molecule type" value="Genomic_DNA"/>
</dbReference>
<accession>A0A318TKK3</accession>
<comment type="caution">
    <text evidence="1">The sequence shown here is derived from an EMBL/GenBank/DDBJ whole genome shotgun (WGS) entry which is preliminary data.</text>
</comment>
<name>A0A318TKK3_9BACL</name>